<name>A0A811S1S6_9POAL</name>
<reference evidence="6" key="1">
    <citation type="submission" date="2020-10" db="EMBL/GenBank/DDBJ databases">
        <authorList>
            <person name="Han B."/>
            <person name="Lu T."/>
            <person name="Zhao Q."/>
            <person name="Huang X."/>
            <person name="Zhao Y."/>
        </authorList>
    </citation>
    <scope>NUCLEOTIDE SEQUENCE</scope>
</reference>
<keyword evidence="7" id="KW-1185">Reference proteome</keyword>
<sequence>MAAIWRRAWRSKKVSSTGRGDGDGALQPILGSSSISTTTTSGTRSTTMTLSTSAYTTSSEPVRDEEEESAMELRQEEIVKTRRHMRGLVEEFRAGVDGNFTAPDRWLSELHVAWLLRPADAEPELGASGQRILVLREMQSWILALQVIRTSVSRCLSGLYSDDEATVGPPAAVSQFVKFLKVTLLKMLTFVDAIVALDPLNVDGASSQQHVSSSSVVLVVMEAAEKVRALLDVRHTLSAASEQIMMAFCSSPYVQSTKVADDIGGLLSAQLCKLDHAIRDTFDHIRTAVTPSLDDDDSPRATSATQTTLLQSSPAIHKVTRSVINYINIVLSTEALLPANYASHQGDTYSLTTLTMEVVGSLEEELARVSQSFTDQSLRFIFLINNSYLIRQLLDTSWPPHLHDLTYLRFLNSLTNRIDRYIQSYLQVTWAPVLECLHNPTSRCFTRDSPLPKFESKFQSTYAAQKLWKVPDPELRKRLREVIIKKVVTGFKEYLEDHNSITPGVTPQELKEILQELFEG</sequence>
<keyword evidence="3" id="KW-0653">Protein transport</keyword>
<keyword evidence="2 3" id="KW-0813">Transport</keyword>
<dbReference type="InterPro" id="IPR004140">
    <property type="entry name" value="Exo70"/>
</dbReference>
<dbReference type="InterPro" id="IPR046364">
    <property type="entry name" value="Exo70_C"/>
</dbReference>
<keyword evidence="3" id="KW-0268">Exocytosis</keyword>
<dbReference type="GO" id="GO:0015031">
    <property type="term" value="P:protein transport"/>
    <property type="evidence" value="ECO:0007669"/>
    <property type="project" value="UniProtKB-KW"/>
</dbReference>
<evidence type="ECO:0000256" key="1">
    <source>
        <dbReference type="ARBA" id="ARBA00006756"/>
    </source>
</evidence>
<comment type="function">
    <text evidence="3">Component of the exocyst complex.</text>
</comment>
<protein>
    <recommendedName>
        <fullName evidence="3">Exocyst subunit Exo70 family protein</fullName>
    </recommendedName>
</protein>
<dbReference type="InterPro" id="IPR016159">
    <property type="entry name" value="Cullin_repeat-like_dom_sf"/>
</dbReference>
<dbReference type="AlphaFoldDB" id="A0A811S1S6"/>
<dbReference type="OrthoDB" id="642550at2759"/>
<feature type="compositionally biased region" description="Low complexity" evidence="4">
    <location>
        <begin position="32"/>
        <end position="59"/>
    </location>
</feature>
<dbReference type="Gene3D" id="1.20.1280.170">
    <property type="entry name" value="Exocyst complex component Exo70"/>
    <property type="match status" value="1"/>
</dbReference>
<organism evidence="6 7">
    <name type="scientific">Miscanthus lutarioriparius</name>
    <dbReference type="NCBI Taxonomy" id="422564"/>
    <lineage>
        <taxon>Eukaryota</taxon>
        <taxon>Viridiplantae</taxon>
        <taxon>Streptophyta</taxon>
        <taxon>Embryophyta</taxon>
        <taxon>Tracheophyta</taxon>
        <taxon>Spermatophyta</taxon>
        <taxon>Magnoliopsida</taxon>
        <taxon>Liliopsida</taxon>
        <taxon>Poales</taxon>
        <taxon>Poaceae</taxon>
        <taxon>PACMAD clade</taxon>
        <taxon>Panicoideae</taxon>
        <taxon>Andropogonodae</taxon>
        <taxon>Andropogoneae</taxon>
        <taxon>Saccharinae</taxon>
        <taxon>Miscanthus</taxon>
    </lineage>
</organism>
<comment type="caution">
    <text evidence="6">The sequence shown here is derived from an EMBL/GenBank/DDBJ whole genome shotgun (WGS) entry which is preliminary data.</text>
</comment>
<dbReference type="GO" id="GO:0005546">
    <property type="term" value="F:phosphatidylinositol-4,5-bisphosphate binding"/>
    <property type="evidence" value="ECO:0007669"/>
    <property type="project" value="InterPro"/>
</dbReference>
<dbReference type="Pfam" id="PF03081">
    <property type="entry name" value="Exo70_C"/>
    <property type="match status" value="1"/>
</dbReference>
<gene>
    <name evidence="6" type="ORF">NCGR_LOCUS59418</name>
</gene>
<dbReference type="PANTHER" id="PTHR12542:SF117">
    <property type="entry name" value="EXOCYST SUBUNIT EXO70 FAMILY PROTEIN"/>
    <property type="match status" value="1"/>
</dbReference>
<dbReference type="EMBL" id="CAJGYO010000018">
    <property type="protein sequence ID" value="CAD6335320.1"/>
    <property type="molecule type" value="Genomic_DNA"/>
</dbReference>
<dbReference type="GO" id="GO:0006887">
    <property type="term" value="P:exocytosis"/>
    <property type="evidence" value="ECO:0007669"/>
    <property type="project" value="UniProtKB-KW"/>
</dbReference>
<feature type="domain" description="Exocyst complex subunit Exo70 C-terminal" evidence="5">
    <location>
        <begin position="221"/>
        <end position="515"/>
    </location>
</feature>
<comment type="similarity">
    <text evidence="1 3">Belongs to the EXO70 family.</text>
</comment>
<feature type="region of interest" description="Disordered" evidence="4">
    <location>
        <begin position="13"/>
        <end position="70"/>
    </location>
</feature>
<dbReference type="Proteomes" id="UP000604825">
    <property type="component" value="Unassembled WGS sequence"/>
</dbReference>
<evidence type="ECO:0000256" key="3">
    <source>
        <dbReference type="RuleBase" id="RU365026"/>
    </source>
</evidence>
<evidence type="ECO:0000256" key="4">
    <source>
        <dbReference type="SAM" id="MobiDB-lite"/>
    </source>
</evidence>
<evidence type="ECO:0000313" key="7">
    <source>
        <dbReference type="Proteomes" id="UP000604825"/>
    </source>
</evidence>
<accession>A0A811S1S6</accession>
<proteinExistence type="inferred from homology"/>
<evidence type="ECO:0000256" key="2">
    <source>
        <dbReference type="ARBA" id="ARBA00022448"/>
    </source>
</evidence>
<dbReference type="GO" id="GO:0000145">
    <property type="term" value="C:exocyst"/>
    <property type="evidence" value="ECO:0007669"/>
    <property type="project" value="InterPro"/>
</dbReference>
<dbReference type="PANTHER" id="PTHR12542">
    <property type="entry name" value="EXOCYST COMPLEX PROTEIN EXO70"/>
    <property type="match status" value="1"/>
</dbReference>
<dbReference type="SUPFAM" id="SSF74788">
    <property type="entry name" value="Cullin repeat-like"/>
    <property type="match status" value="1"/>
</dbReference>
<evidence type="ECO:0000259" key="5">
    <source>
        <dbReference type="Pfam" id="PF03081"/>
    </source>
</evidence>
<evidence type="ECO:0000313" key="6">
    <source>
        <dbReference type="EMBL" id="CAD6335320.1"/>
    </source>
</evidence>